<proteinExistence type="predicted"/>
<dbReference type="EMBL" id="CADCTV010000919">
    <property type="protein sequence ID" value="CAA9368960.1"/>
    <property type="molecule type" value="Genomic_DNA"/>
</dbReference>
<keyword evidence="1" id="KW-0175">Coiled coil</keyword>
<protein>
    <submittedName>
        <fullName evidence="2">Uncharacterized protein</fullName>
    </submittedName>
</protein>
<dbReference type="AlphaFoldDB" id="A0A6J4MU91"/>
<gene>
    <name evidence="2" type="ORF">AVDCRST_MAG89-4386</name>
</gene>
<evidence type="ECO:0000313" key="2">
    <source>
        <dbReference type="EMBL" id="CAA9368960.1"/>
    </source>
</evidence>
<evidence type="ECO:0000256" key="1">
    <source>
        <dbReference type="SAM" id="Coils"/>
    </source>
</evidence>
<sequence>MAGSHRRIRLADLVRYRAEQNRRRELIAEMVDLSQEMNLYELQAEDLAKPRRPRR</sequence>
<feature type="coiled-coil region" evidence="1">
    <location>
        <begin position="16"/>
        <end position="43"/>
    </location>
</feature>
<name>A0A6J4MU91_9BACT</name>
<organism evidence="2">
    <name type="scientific">uncultured Gemmatimonadota bacterium</name>
    <dbReference type="NCBI Taxonomy" id="203437"/>
    <lineage>
        <taxon>Bacteria</taxon>
        <taxon>Pseudomonadati</taxon>
        <taxon>Gemmatimonadota</taxon>
        <taxon>environmental samples</taxon>
    </lineage>
</organism>
<accession>A0A6J4MU91</accession>
<reference evidence="2" key="1">
    <citation type="submission" date="2020-02" db="EMBL/GenBank/DDBJ databases">
        <authorList>
            <person name="Meier V. D."/>
        </authorList>
    </citation>
    <scope>NUCLEOTIDE SEQUENCE</scope>
    <source>
        <strain evidence="2">AVDCRST_MAG89</strain>
    </source>
</reference>